<proteinExistence type="predicted"/>
<protein>
    <recommendedName>
        <fullName evidence="3">DNA polymerase III beta sliding clamp central domain-containing protein</fullName>
    </recommendedName>
</protein>
<evidence type="ECO:0008006" key="3">
    <source>
        <dbReference type="Google" id="ProtNLM"/>
    </source>
</evidence>
<dbReference type="RefSeq" id="WP_380711954.1">
    <property type="nucleotide sequence ID" value="NZ_JBHUML010000002.1"/>
</dbReference>
<sequence length="219" mass="23839">MSGISYANFMKHAEKVTKSAGNTRPILQAAYHSEEGYVAVTDSHRLYIAENVYEGGEKAENPKTGDLVDGKYPDVTRIIPGEQSAQGMVEIKEVKGVAKAVKIIQQAATAPPHLSEKFTPKSKALARIFSHENNVYVATEKSCGIEAKLFIGKTNKSLDEDFNIYVNAEYLAQSFDVFKDAGIPAVTFRSHGNLSPFVIKGENVAIVISPSKNGDEEAE</sequence>
<dbReference type="Proteomes" id="UP001597520">
    <property type="component" value="Unassembled WGS sequence"/>
</dbReference>
<dbReference type="Gene3D" id="3.70.10.10">
    <property type="match status" value="1"/>
</dbReference>
<keyword evidence="2" id="KW-1185">Reference proteome</keyword>
<reference evidence="2" key="1">
    <citation type="journal article" date="2019" name="Int. J. Syst. Evol. Microbiol.">
        <title>The Global Catalogue of Microorganisms (GCM) 10K type strain sequencing project: providing services to taxonomists for standard genome sequencing and annotation.</title>
        <authorList>
            <consortium name="The Broad Institute Genomics Platform"/>
            <consortium name="The Broad Institute Genome Sequencing Center for Infectious Disease"/>
            <person name="Wu L."/>
            <person name="Ma J."/>
        </authorList>
    </citation>
    <scope>NUCLEOTIDE SEQUENCE [LARGE SCALE GENOMIC DNA]</scope>
    <source>
        <strain evidence="2">KCTC 33792</strain>
    </source>
</reference>
<organism evidence="1 2">
    <name type="scientific">Salibacterium lacus</name>
    <dbReference type="NCBI Taxonomy" id="1898109"/>
    <lineage>
        <taxon>Bacteria</taxon>
        <taxon>Bacillati</taxon>
        <taxon>Bacillota</taxon>
        <taxon>Bacilli</taxon>
        <taxon>Bacillales</taxon>
        <taxon>Bacillaceae</taxon>
    </lineage>
</organism>
<gene>
    <name evidence="1" type="ORF">ACFSUB_04305</name>
</gene>
<evidence type="ECO:0000313" key="1">
    <source>
        <dbReference type="EMBL" id="MFD2704677.1"/>
    </source>
</evidence>
<dbReference type="EMBL" id="JBHUML010000002">
    <property type="protein sequence ID" value="MFD2704677.1"/>
    <property type="molecule type" value="Genomic_DNA"/>
</dbReference>
<name>A0ABW5T0J6_9BACI</name>
<accession>A0ABW5T0J6</accession>
<comment type="caution">
    <text evidence="1">The sequence shown here is derived from an EMBL/GenBank/DDBJ whole genome shotgun (WGS) entry which is preliminary data.</text>
</comment>
<evidence type="ECO:0000313" key="2">
    <source>
        <dbReference type="Proteomes" id="UP001597520"/>
    </source>
</evidence>